<dbReference type="EMBL" id="JQAZ01000007">
    <property type="protein sequence ID" value="KRN30279.1"/>
    <property type="molecule type" value="Genomic_DNA"/>
</dbReference>
<dbReference type="Proteomes" id="UP000051645">
    <property type="component" value="Unassembled WGS sequence"/>
</dbReference>
<keyword evidence="5" id="KW-1185">Reference proteome</keyword>
<name>A0A0R2FXI5_9LACO</name>
<evidence type="ECO:0000256" key="2">
    <source>
        <dbReference type="SAM" id="Phobius"/>
    </source>
</evidence>
<evidence type="ECO:0008006" key="7">
    <source>
        <dbReference type="Google" id="ProtNLM"/>
    </source>
</evidence>
<dbReference type="Pfam" id="PF09682">
    <property type="entry name" value="Phage_holin_6_1"/>
    <property type="match status" value="1"/>
</dbReference>
<dbReference type="Proteomes" id="UP000051751">
    <property type="component" value="Unassembled WGS sequence"/>
</dbReference>
<reference evidence="5 6" key="1">
    <citation type="journal article" date="2015" name="Genome Announc.">
        <title>Expanding the biotechnology potential of lactobacilli through comparative genomics of 213 strains and associated genera.</title>
        <authorList>
            <person name="Sun Z."/>
            <person name="Harris H.M."/>
            <person name="McCann A."/>
            <person name="Guo C."/>
            <person name="Argimon S."/>
            <person name="Zhang W."/>
            <person name="Yang X."/>
            <person name="Jeffery I.B."/>
            <person name="Cooney J.C."/>
            <person name="Kagawa T.F."/>
            <person name="Liu W."/>
            <person name="Song Y."/>
            <person name="Salvetti E."/>
            <person name="Wrobel A."/>
            <person name="Rasinkangas P."/>
            <person name="Parkhill J."/>
            <person name="Rea M.C."/>
            <person name="O'Sullivan O."/>
            <person name="Ritari J."/>
            <person name="Douillard F.P."/>
            <person name="Paul Ross R."/>
            <person name="Yang R."/>
            <person name="Briner A.E."/>
            <person name="Felis G.E."/>
            <person name="de Vos W.M."/>
            <person name="Barrangou R."/>
            <person name="Klaenhammer T.R."/>
            <person name="Caufield P.W."/>
            <person name="Cui Y."/>
            <person name="Zhang H."/>
            <person name="O'Toole P.W."/>
        </authorList>
    </citation>
    <scope>NUCLEOTIDE SEQUENCE [LARGE SCALE GENOMIC DNA]</scope>
    <source>
        <strain evidence="3 6">ATCC BAA-66</strain>
        <strain evidence="4 5">DSM 13344</strain>
    </source>
</reference>
<keyword evidence="2" id="KW-0812">Transmembrane</keyword>
<feature type="transmembrane region" description="Helical" evidence="2">
    <location>
        <begin position="12"/>
        <end position="33"/>
    </location>
</feature>
<keyword evidence="2" id="KW-0472">Membrane</keyword>
<dbReference type="AlphaFoldDB" id="A0A0R2FXI5"/>
<feature type="compositionally biased region" description="Polar residues" evidence="1">
    <location>
        <begin position="143"/>
        <end position="154"/>
    </location>
</feature>
<dbReference type="PATRIC" id="fig|81857.3.peg.2005"/>
<dbReference type="NCBIfam" id="TIGR01673">
    <property type="entry name" value="holin_LLH"/>
    <property type="match status" value="1"/>
</dbReference>
<dbReference type="EMBL" id="JQAT01000006">
    <property type="protein sequence ID" value="KRN27756.1"/>
    <property type="molecule type" value="Genomic_DNA"/>
</dbReference>
<protein>
    <recommendedName>
        <fullName evidence="7">Phage holin, LL-H family</fullName>
    </recommendedName>
</protein>
<keyword evidence="2" id="KW-1133">Transmembrane helix</keyword>
<proteinExistence type="predicted"/>
<evidence type="ECO:0000256" key="1">
    <source>
        <dbReference type="SAM" id="MobiDB-lite"/>
    </source>
</evidence>
<dbReference type="STRING" id="81857.IV38_GL001971"/>
<feature type="region of interest" description="Disordered" evidence="1">
    <location>
        <begin position="118"/>
        <end position="154"/>
    </location>
</feature>
<evidence type="ECO:0000313" key="4">
    <source>
        <dbReference type="EMBL" id="KRN30279.1"/>
    </source>
</evidence>
<sequence length="154" mass="16574">MQKWISDFISGGGLVFTLGLLVYIYTTGIRPWLEARIKTEKDAKTVASYKLIEQWADTAVYAAQRQGGTGLEKKTIAVQAVRQQADDHKITVDAQHVSAVVEKAYAQNAPVLDAVYSDNSTPEEVNAAPGPASQQADDGAILPQQTQGEAVQNG</sequence>
<evidence type="ECO:0000313" key="3">
    <source>
        <dbReference type="EMBL" id="KRN27756.1"/>
    </source>
</evidence>
<evidence type="ECO:0000313" key="5">
    <source>
        <dbReference type="Proteomes" id="UP000051645"/>
    </source>
</evidence>
<dbReference type="InterPro" id="IPR010026">
    <property type="entry name" value="Phage_holin_LL-H"/>
</dbReference>
<gene>
    <name evidence="3" type="ORF">IV38_GL001971</name>
    <name evidence="4" type="ORF">IV40_GL001866</name>
</gene>
<evidence type="ECO:0000313" key="6">
    <source>
        <dbReference type="Proteomes" id="UP000051751"/>
    </source>
</evidence>
<comment type="caution">
    <text evidence="4">The sequence shown here is derived from an EMBL/GenBank/DDBJ whole genome shotgun (WGS) entry which is preliminary data.</text>
</comment>
<dbReference type="RefSeq" id="WP_057770703.1">
    <property type="nucleotide sequence ID" value="NZ_JQAT01000006.1"/>
</dbReference>
<accession>A0A0R2FXI5</accession>
<organism evidence="4 5">
    <name type="scientific">Lactobacillus selangorensis</name>
    <dbReference type="NCBI Taxonomy" id="81857"/>
    <lineage>
        <taxon>Bacteria</taxon>
        <taxon>Bacillati</taxon>
        <taxon>Bacillota</taxon>
        <taxon>Bacilli</taxon>
        <taxon>Lactobacillales</taxon>
        <taxon>Lactobacillaceae</taxon>
        <taxon>Lactobacillus</taxon>
    </lineage>
</organism>